<accession>A0A381PVK1</accession>
<dbReference type="Pfam" id="PF06181">
    <property type="entry name" value="Urate_ox_N"/>
    <property type="match status" value="1"/>
</dbReference>
<dbReference type="InterPro" id="IPR016988">
    <property type="entry name" value="UCP032086"/>
</dbReference>
<organism evidence="3">
    <name type="scientific">marine metagenome</name>
    <dbReference type="NCBI Taxonomy" id="408172"/>
    <lineage>
        <taxon>unclassified sequences</taxon>
        <taxon>metagenomes</taxon>
        <taxon>ecological metagenomes</taxon>
    </lineage>
</organism>
<keyword evidence="1" id="KW-0812">Transmembrane</keyword>
<gene>
    <name evidence="3" type="ORF">METZ01_LOCUS22307</name>
</gene>
<evidence type="ECO:0000256" key="1">
    <source>
        <dbReference type="SAM" id="Phobius"/>
    </source>
</evidence>
<dbReference type="InterPro" id="IPR010389">
    <property type="entry name" value="Urate_ox_N"/>
</dbReference>
<feature type="transmembrane region" description="Helical" evidence="1">
    <location>
        <begin position="59"/>
        <end position="78"/>
    </location>
</feature>
<proteinExistence type="predicted"/>
<feature type="transmembrane region" description="Helical" evidence="1">
    <location>
        <begin position="175"/>
        <end position="193"/>
    </location>
</feature>
<reference evidence="3" key="1">
    <citation type="submission" date="2018-05" db="EMBL/GenBank/DDBJ databases">
        <authorList>
            <person name="Lanie J.A."/>
            <person name="Ng W.-L."/>
            <person name="Kazmierczak K.M."/>
            <person name="Andrzejewski T.M."/>
            <person name="Davidsen T.M."/>
            <person name="Wayne K.J."/>
            <person name="Tettelin H."/>
            <person name="Glass J.I."/>
            <person name="Rusch D."/>
            <person name="Podicherti R."/>
            <person name="Tsui H.-C.T."/>
            <person name="Winkler M.E."/>
        </authorList>
    </citation>
    <scope>NUCLEOTIDE SEQUENCE</scope>
</reference>
<evidence type="ECO:0000259" key="2">
    <source>
        <dbReference type="Pfam" id="PF06181"/>
    </source>
</evidence>
<keyword evidence="1" id="KW-1133">Transmembrane helix</keyword>
<dbReference type="AlphaFoldDB" id="A0A381PVK1"/>
<sequence>MEFENLISYLFRWIHFFAGVAWIGLLYYFNFVQTEYFKETDAAAKSSAISKLVPRALWWFRWGAMITFLSGLALAGYMASAINYYIVVGMLLGTLMFLNVWLIIWPNQQTVIASNNQVIGGGEALPEAAGSLGKAGLASRTNTLFSIPMLFFMGASAHLSGVGRVPITSEGGTSLLAIILTLVIIAALQFNAIKGKTGPMTSVVGVIHCGIGLAAALLIMIEFL</sequence>
<feature type="transmembrane region" description="Helical" evidence="1">
    <location>
        <begin position="144"/>
        <end position="163"/>
    </location>
</feature>
<protein>
    <recommendedName>
        <fullName evidence="2">Urate oxidase N-terminal domain-containing protein</fullName>
    </recommendedName>
</protein>
<feature type="transmembrane region" description="Helical" evidence="1">
    <location>
        <begin position="6"/>
        <end position="29"/>
    </location>
</feature>
<keyword evidence="1" id="KW-0472">Membrane</keyword>
<name>A0A381PVK1_9ZZZZ</name>
<feature type="transmembrane region" description="Helical" evidence="1">
    <location>
        <begin position="200"/>
        <end position="221"/>
    </location>
</feature>
<dbReference type="EMBL" id="UINC01001061">
    <property type="protein sequence ID" value="SUZ69453.1"/>
    <property type="molecule type" value="Genomic_DNA"/>
</dbReference>
<evidence type="ECO:0000313" key="3">
    <source>
        <dbReference type="EMBL" id="SUZ69453.1"/>
    </source>
</evidence>
<feature type="transmembrane region" description="Helical" evidence="1">
    <location>
        <begin position="84"/>
        <end position="105"/>
    </location>
</feature>
<feature type="domain" description="Urate oxidase N-terminal" evidence="2">
    <location>
        <begin position="83"/>
        <end position="192"/>
    </location>
</feature>
<dbReference type="PIRSF" id="PIRSF032086">
    <property type="entry name" value="UCP032086"/>
    <property type="match status" value="1"/>
</dbReference>